<gene>
    <name evidence="1" type="ORF">LptCag_0907</name>
</gene>
<dbReference type="Proteomes" id="UP000029452">
    <property type="component" value="Unassembled WGS sequence"/>
</dbReference>
<comment type="caution">
    <text evidence="1">The sequence shown here is derived from an EMBL/GenBank/DDBJ whole genome shotgun (WGS) entry which is preliminary data.</text>
</comment>
<proteinExistence type="predicted"/>
<name>A0A094WBN2_9BACT</name>
<evidence type="ECO:0000313" key="1">
    <source>
        <dbReference type="EMBL" id="KGA93047.1"/>
    </source>
</evidence>
<protein>
    <submittedName>
        <fullName evidence="1">Uncharacterized protein</fullName>
    </submittedName>
</protein>
<accession>A0A094WBN2</accession>
<dbReference type="AlphaFoldDB" id="A0A094WBN2"/>
<reference evidence="1 2" key="1">
    <citation type="submission" date="2014-06" db="EMBL/GenBank/DDBJ databases">
        <title>Draft genome sequence of iron oxidizing acidophile Leptospirillum ferriphilum DSM14647.</title>
        <authorList>
            <person name="Cardenas J.P."/>
            <person name="Lazcano M."/>
            <person name="Ossandon F.J."/>
            <person name="Corbett M."/>
            <person name="Holmes D.S."/>
            <person name="Watkin E."/>
        </authorList>
    </citation>
    <scope>NUCLEOTIDE SEQUENCE [LARGE SCALE GENOMIC DNA]</scope>
    <source>
        <strain evidence="1 2">DSM 14647</strain>
    </source>
</reference>
<sequence length="129" mass="15280">MSGSRVPDETGSRFPRRFMMSSNIRFRVLDPYNDDISYTFDTKDEAKLYIEKSYPALRKNLAYVFRMEEVQAQQIFTLKSVQDILKALKSSGYYIEPVHNGKIEDCLNEGDIEEFRAFFSGRFRFFREK</sequence>
<dbReference type="PATRIC" id="fig|178606.4.peg.2244"/>
<organism evidence="1 2">
    <name type="scientific">Leptospirillum ferriphilum</name>
    <dbReference type="NCBI Taxonomy" id="178606"/>
    <lineage>
        <taxon>Bacteria</taxon>
        <taxon>Pseudomonadati</taxon>
        <taxon>Nitrospirota</taxon>
        <taxon>Nitrospiria</taxon>
        <taxon>Nitrospirales</taxon>
        <taxon>Nitrospiraceae</taxon>
        <taxon>Leptospirillum</taxon>
    </lineage>
</organism>
<dbReference type="EMBL" id="JPGK01000009">
    <property type="protein sequence ID" value="KGA93047.1"/>
    <property type="molecule type" value="Genomic_DNA"/>
</dbReference>
<evidence type="ECO:0000313" key="2">
    <source>
        <dbReference type="Proteomes" id="UP000029452"/>
    </source>
</evidence>